<comment type="caution">
    <text evidence="1">The sequence shown here is derived from an EMBL/GenBank/DDBJ whole genome shotgun (WGS) entry which is preliminary data.</text>
</comment>
<proteinExistence type="predicted"/>
<keyword evidence="2" id="KW-1185">Reference proteome</keyword>
<name>A0A9D5CU03_9LILI</name>
<sequence>MDVITGRMPSAVAMSTLNPNAAPFVPSAYRSVEDYSDEWWALVRSTPWFRDYWLRECFLEEHAGDSDLDLLEFDDPLSDAEADALFHSFPSPHQEEEEKTRMELMAWGAEKWKGARGRTESPRYYEKVPKIVNVKVSPRMIQQPR</sequence>
<dbReference type="Proteomes" id="UP001085076">
    <property type="component" value="Miscellaneous, Linkage group lg03"/>
</dbReference>
<dbReference type="InterPro" id="IPR009818">
    <property type="entry name" value="PAM2_motif"/>
</dbReference>
<accession>A0A9D5CU03</accession>
<reference evidence="1" key="1">
    <citation type="submission" date="2021-03" db="EMBL/GenBank/DDBJ databases">
        <authorList>
            <person name="Li Z."/>
            <person name="Yang C."/>
        </authorList>
    </citation>
    <scope>NUCLEOTIDE SEQUENCE</scope>
    <source>
        <strain evidence="1">Dzin_1.0</strain>
        <tissue evidence="1">Leaf</tissue>
    </source>
</reference>
<evidence type="ECO:0000313" key="1">
    <source>
        <dbReference type="EMBL" id="KAJ0978340.1"/>
    </source>
</evidence>
<dbReference type="Pfam" id="PF07145">
    <property type="entry name" value="PAM2"/>
    <property type="match status" value="1"/>
</dbReference>
<protein>
    <recommendedName>
        <fullName evidence="3">Early response to dehydration 15-like protein</fullName>
    </recommendedName>
</protein>
<gene>
    <name evidence="1" type="ORF">J5N97_013814</name>
</gene>
<dbReference type="AlphaFoldDB" id="A0A9D5CU03"/>
<dbReference type="OrthoDB" id="1918588at2759"/>
<dbReference type="InterPro" id="IPR040414">
    <property type="entry name" value="CID1/CID2"/>
</dbReference>
<evidence type="ECO:0000313" key="2">
    <source>
        <dbReference type="Proteomes" id="UP001085076"/>
    </source>
</evidence>
<evidence type="ECO:0008006" key="3">
    <source>
        <dbReference type="Google" id="ProtNLM"/>
    </source>
</evidence>
<dbReference type="PANTHER" id="PTHR33790">
    <property type="entry name" value="OS05G0344200 PROTEIN"/>
    <property type="match status" value="1"/>
</dbReference>
<organism evidence="1 2">
    <name type="scientific">Dioscorea zingiberensis</name>
    <dbReference type="NCBI Taxonomy" id="325984"/>
    <lineage>
        <taxon>Eukaryota</taxon>
        <taxon>Viridiplantae</taxon>
        <taxon>Streptophyta</taxon>
        <taxon>Embryophyta</taxon>
        <taxon>Tracheophyta</taxon>
        <taxon>Spermatophyta</taxon>
        <taxon>Magnoliopsida</taxon>
        <taxon>Liliopsida</taxon>
        <taxon>Dioscoreales</taxon>
        <taxon>Dioscoreaceae</taxon>
        <taxon>Dioscorea</taxon>
    </lineage>
</organism>
<dbReference type="EMBL" id="JAGGNH010000003">
    <property type="protein sequence ID" value="KAJ0978340.1"/>
    <property type="molecule type" value="Genomic_DNA"/>
</dbReference>
<reference evidence="1" key="2">
    <citation type="journal article" date="2022" name="Hortic Res">
        <title>The genome of Dioscorea zingiberensis sheds light on the biosynthesis, origin and evolution of the medicinally important diosgenin saponins.</title>
        <authorList>
            <person name="Li Y."/>
            <person name="Tan C."/>
            <person name="Li Z."/>
            <person name="Guo J."/>
            <person name="Li S."/>
            <person name="Chen X."/>
            <person name="Wang C."/>
            <person name="Dai X."/>
            <person name="Yang H."/>
            <person name="Song W."/>
            <person name="Hou L."/>
            <person name="Xu J."/>
            <person name="Tong Z."/>
            <person name="Xu A."/>
            <person name="Yuan X."/>
            <person name="Wang W."/>
            <person name="Yang Q."/>
            <person name="Chen L."/>
            <person name="Sun Z."/>
            <person name="Wang K."/>
            <person name="Pan B."/>
            <person name="Chen J."/>
            <person name="Bao Y."/>
            <person name="Liu F."/>
            <person name="Qi X."/>
            <person name="Gang D.R."/>
            <person name="Wen J."/>
            <person name="Li J."/>
        </authorList>
    </citation>
    <scope>NUCLEOTIDE SEQUENCE</scope>
    <source>
        <strain evidence="1">Dzin_1.0</strain>
    </source>
</reference>
<dbReference type="PANTHER" id="PTHR33790:SF1">
    <property type="entry name" value="PROTEIN EARLY RESPONSIVE TO DEHYDRATION 15"/>
    <property type="match status" value="1"/>
</dbReference>